<name>B1G6V6_PARG4</name>
<dbReference type="PANTHER" id="PTHR30386:SF26">
    <property type="entry name" value="TRANSPORT PROTEIN COMB"/>
    <property type="match status" value="1"/>
</dbReference>
<dbReference type="Gene3D" id="2.40.50.100">
    <property type="match status" value="1"/>
</dbReference>
<feature type="domain" description="CusB-like beta-barrel" evidence="8">
    <location>
        <begin position="252"/>
        <end position="291"/>
    </location>
</feature>
<keyword evidence="2" id="KW-0812">Transmembrane</keyword>
<dbReference type="Gene3D" id="2.40.30.170">
    <property type="match status" value="1"/>
</dbReference>
<dbReference type="Gene3D" id="1.10.287.470">
    <property type="entry name" value="Helix hairpin bin"/>
    <property type="match status" value="1"/>
</dbReference>
<comment type="caution">
    <text evidence="9">The sequence shown here is derived from an EMBL/GenBank/DDBJ whole genome shotgun (WGS) entry which is preliminary data.</text>
</comment>
<dbReference type="AlphaFoldDB" id="B1G6V6"/>
<dbReference type="InterPro" id="IPR058792">
    <property type="entry name" value="Beta-barrel_RND_2"/>
</dbReference>
<feature type="domain" description="Multidrug resistance protein MdtA-like barrel-sandwich hybrid" evidence="7">
    <location>
        <begin position="60"/>
        <end position="244"/>
    </location>
</feature>
<evidence type="ECO:0000259" key="8">
    <source>
        <dbReference type="Pfam" id="PF25954"/>
    </source>
</evidence>
<evidence type="ECO:0000256" key="5">
    <source>
        <dbReference type="SAM" id="Coils"/>
    </source>
</evidence>
<accession>B1G6V6</accession>
<organism evidence="9 10">
    <name type="scientific">Paraburkholderia graminis (strain ATCC 700544 / DSM 17151 / LMG 18924 / NCIMB 13744 / C4D1M)</name>
    <dbReference type="NCBI Taxonomy" id="396598"/>
    <lineage>
        <taxon>Bacteria</taxon>
        <taxon>Pseudomonadati</taxon>
        <taxon>Pseudomonadota</taxon>
        <taxon>Betaproteobacteria</taxon>
        <taxon>Burkholderiales</taxon>
        <taxon>Burkholderiaceae</taxon>
        <taxon>Paraburkholderia</taxon>
    </lineage>
</organism>
<dbReference type="Proteomes" id="UP000005045">
    <property type="component" value="Unassembled WGS sequence"/>
</dbReference>
<dbReference type="SUPFAM" id="SSF111369">
    <property type="entry name" value="HlyD-like secretion proteins"/>
    <property type="match status" value="2"/>
</dbReference>
<dbReference type="InterPro" id="IPR058625">
    <property type="entry name" value="MdtA-like_BSH"/>
</dbReference>
<sequence length="375" mass="40764">MSDKPEPTPATPPPPPVPDADPSGRAVKWVVCLIVVSLIWYLFADRFTPYTQQARVQAYVVSVAAEASGRVTRVLVHNNQDVKPGDVLFEVDSGQYRIAVDRARAELESTRRQVGASTAGVDSALASLRAAVANEVKARQDSERLERLYRDDEGTVSLRRLEVARATHEQAQSQVAAARAEVERAREQQGGKGQENAQLRAAAAALEKAELDLANTRIKARSGGVITDLRTEVGQFAAAGNPVMTLIAIRDVWVSADMTENNLGHLRPGTPVRIALDALPGEVFGGRLRSIGYGVSVGQSAPPGGLPTVQNSRDWLRPAQRFPVIVEFDPDERARLHNVRVGGQAEVMAFPDPGNPLNPLGRLFLRVMSWVSYLY</sequence>
<evidence type="ECO:0000256" key="2">
    <source>
        <dbReference type="ARBA" id="ARBA00022692"/>
    </source>
</evidence>
<feature type="region of interest" description="Disordered" evidence="6">
    <location>
        <begin position="1"/>
        <end position="21"/>
    </location>
</feature>
<keyword evidence="4" id="KW-0472">Membrane</keyword>
<dbReference type="PANTHER" id="PTHR30386">
    <property type="entry name" value="MEMBRANE FUSION SUBUNIT OF EMRAB-TOLC MULTIDRUG EFFLUX PUMP"/>
    <property type="match status" value="1"/>
</dbReference>
<evidence type="ECO:0000313" key="9">
    <source>
        <dbReference type="EMBL" id="EDT08176.1"/>
    </source>
</evidence>
<comment type="subcellular location">
    <subcellularLocation>
        <location evidence="1">Membrane</location>
        <topology evidence="1">Single-pass membrane protein</topology>
    </subcellularLocation>
</comment>
<dbReference type="OrthoDB" id="9811754at2"/>
<evidence type="ECO:0000256" key="3">
    <source>
        <dbReference type="ARBA" id="ARBA00022989"/>
    </source>
</evidence>
<feature type="coiled-coil region" evidence="5">
    <location>
        <begin position="161"/>
        <end position="219"/>
    </location>
</feature>
<keyword evidence="3" id="KW-1133">Transmembrane helix</keyword>
<dbReference type="GO" id="GO:0016020">
    <property type="term" value="C:membrane"/>
    <property type="evidence" value="ECO:0007669"/>
    <property type="project" value="UniProtKB-SubCell"/>
</dbReference>
<evidence type="ECO:0000256" key="6">
    <source>
        <dbReference type="SAM" id="MobiDB-lite"/>
    </source>
</evidence>
<dbReference type="InterPro" id="IPR050739">
    <property type="entry name" value="MFP"/>
</dbReference>
<keyword evidence="10" id="KW-1185">Reference proteome</keyword>
<evidence type="ECO:0000256" key="4">
    <source>
        <dbReference type="ARBA" id="ARBA00023136"/>
    </source>
</evidence>
<evidence type="ECO:0000259" key="7">
    <source>
        <dbReference type="Pfam" id="PF25917"/>
    </source>
</evidence>
<gene>
    <name evidence="9" type="ORF">BgramDRAFT_5102</name>
</gene>
<protein>
    <submittedName>
        <fullName evidence="9">Secretion protein HlyD family protein</fullName>
    </submittedName>
</protein>
<evidence type="ECO:0000256" key="1">
    <source>
        <dbReference type="ARBA" id="ARBA00004167"/>
    </source>
</evidence>
<feature type="compositionally biased region" description="Pro residues" evidence="6">
    <location>
        <begin position="7"/>
        <end position="19"/>
    </location>
</feature>
<dbReference type="RefSeq" id="WP_006051673.1">
    <property type="nucleotide sequence ID" value="NZ_ABLD01000020.1"/>
</dbReference>
<proteinExistence type="predicted"/>
<reference evidence="9 10" key="1">
    <citation type="submission" date="2008-03" db="EMBL/GenBank/DDBJ databases">
        <title>Sequencing of the draft genome and assembly of Burkholderia graminis C4D1M.</title>
        <authorList>
            <consortium name="US DOE Joint Genome Institute (JGI-PGF)"/>
            <person name="Copeland A."/>
            <person name="Lucas S."/>
            <person name="Lapidus A."/>
            <person name="Glavina del Rio T."/>
            <person name="Dalin E."/>
            <person name="Tice H."/>
            <person name="Bruce D."/>
            <person name="Goodwin L."/>
            <person name="Pitluck S."/>
            <person name="Larimer F."/>
            <person name="Land M.L."/>
            <person name="Hauser L."/>
            <person name="Tiedje J."/>
            <person name="Richardson P."/>
        </authorList>
    </citation>
    <scope>NUCLEOTIDE SEQUENCE [LARGE SCALE GENOMIC DNA]</scope>
    <source>
        <strain evidence="10">ATCC 700544 / DSM 17151 / LMG 18924 / NCIMB 13744 / C4D1M</strain>
    </source>
</reference>
<dbReference type="EMBL" id="ABLD01000020">
    <property type="protein sequence ID" value="EDT08176.1"/>
    <property type="molecule type" value="Genomic_DNA"/>
</dbReference>
<dbReference type="Pfam" id="PF25954">
    <property type="entry name" value="Beta-barrel_RND_2"/>
    <property type="match status" value="1"/>
</dbReference>
<keyword evidence="5" id="KW-0175">Coiled coil</keyword>
<evidence type="ECO:0000313" key="10">
    <source>
        <dbReference type="Proteomes" id="UP000005045"/>
    </source>
</evidence>
<dbReference type="Pfam" id="PF25917">
    <property type="entry name" value="BSH_RND"/>
    <property type="match status" value="1"/>
</dbReference>